<dbReference type="PRINTS" id="PR00793">
    <property type="entry name" value="PROAMNOPTASE"/>
</dbReference>
<dbReference type="InterPro" id="IPR002410">
    <property type="entry name" value="Peptidase_S33"/>
</dbReference>
<sequence>MKASKYLGIFCLAAALPVTAGAQNTGALTTEDCYLKGLSDKAECFTLQVPENPAEPSGTLLTLHAARLPALTPSELPPLAVLAGGPGQSAIEIGGGVGKVFHELLADRDIIFLEQRGTGNSNGIKCASEDDDPYEDLYSDAESEKLVAQCLADFEGDLSHYNTPNAIHDFAAMVRALGYPKVHLYGGSYGSRAALVFMRLYPDMIASTVLDGMAPVQVVVGPFARHGQRALELLFDECETTPSCQQRYPNLRRDYWQLWAAIKQRNVIADIYHPTTLAPHKLRLDGTKFFQLTLSYLYSQEQRQLLPFAIDAAAKGHWQPFAGLIAAGGDNGMYTGLTTNILCNEDMRRASTDQLAADSQSMFGDASIRLLHAMCAHWPGRYQLDKTHFEPVTSAIPTLALSGNLDPVTPPAWGDSTVTHLSNATHIVAEQAAHIVAMRGCGPKLVRQFLNDPSAPLEKTDCLADLPSVTFMRSNNAH</sequence>
<evidence type="ECO:0000256" key="1">
    <source>
        <dbReference type="ARBA" id="ARBA00022801"/>
    </source>
</evidence>
<dbReference type="InterPro" id="IPR029058">
    <property type="entry name" value="AB_hydrolase_fold"/>
</dbReference>
<feature type="domain" description="Peptidase S33 tripeptidyl aminopeptidase-like C-terminal" evidence="3">
    <location>
        <begin position="364"/>
        <end position="462"/>
    </location>
</feature>
<dbReference type="PANTHER" id="PTHR43798">
    <property type="entry name" value="MONOACYLGLYCEROL LIPASE"/>
    <property type="match status" value="1"/>
</dbReference>
<dbReference type="SUPFAM" id="SSF53474">
    <property type="entry name" value="alpha/beta-Hydrolases"/>
    <property type="match status" value="1"/>
</dbReference>
<evidence type="ECO:0000256" key="2">
    <source>
        <dbReference type="SAM" id="SignalP"/>
    </source>
</evidence>
<reference evidence="4 5" key="1">
    <citation type="submission" date="2020-08" db="EMBL/GenBank/DDBJ databases">
        <title>Genomic Encyclopedia of Type Strains, Phase III (KMG-III): the genomes of soil and plant-associated and newly described type strains.</title>
        <authorList>
            <person name="Whitman W."/>
        </authorList>
    </citation>
    <scope>NUCLEOTIDE SEQUENCE [LARGE SCALE GENOMIC DNA]</scope>
    <source>
        <strain evidence="4 5">CECT 8571</strain>
    </source>
</reference>
<feature type="signal peptide" evidence="2">
    <location>
        <begin position="1"/>
        <end position="22"/>
    </location>
</feature>
<proteinExistence type="predicted"/>
<feature type="chain" id="PRO_5032884967" evidence="2">
    <location>
        <begin position="23"/>
        <end position="478"/>
    </location>
</feature>
<dbReference type="Proteomes" id="UP000559987">
    <property type="component" value="Unassembled WGS sequence"/>
</dbReference>
<dbReference type="InterPro" id="IPR013595">
    <property type="entry name" value="Pept_S33_TAP-like_C"/>
</dbReference>
<accession>A0A839UM86</accession>
<dbReference type="GO" id="GO:0008233">
    <property type="term" value="F:peptidase activity"/>
    <property type="evidence" value="ECO:0007669"/>
    <property type="project" value="InterPro"/>
</dbReference>
<dbReference type="RefSeq" id="WP_183908586.1">
    <property type="nucleotide sequence ID" value="NZ_JACHXZ010000001.1"/>
</dbReference>
<dbReference type="GO" id="GO:0016020">
    <property type="term" value="C:membrane"/>
    <property type="evidence" value="ECO:0007669"/>
    <property type="project" value="TreeGrafter"/>
</dbReference>
<organism evidence="4 5">
    <name type="scientific">Simiduia aestuariiviva</name>
    <dbReference type="NCBI Taxonomy" id="1510459"/>
    <lineage>
        <taxon>Bacteria</taxon>
        <taxon>Pseudomonadati</taxon>
        <taxon>Pseudomonadota</taxon>
        <taxon>Gammaproteobacteria</taxon>
        <taxon>Cellvibrionales</taxon>
        <taxon>Cellvibrionaceae</taxon>
        <taxon>Simiduia</taxon>
    </lineage>
</organism>
<dbReference type="EMBL" id="JACHXZ010000001">
    <property type="protein sequence ID" value="MBB3167670.1"/>
    <property type="molecule type" value="Genomic_DNA"/>
</dbReference>
<evidence type="ECO:0000313" key="5">
    <source>
        <dbReference type="Proteomes" id="UP000559987"/>
    </source>
</evidence>
<protein>
    <submittedName>
        <fullName evidence="4">Pimeloyl-ACP methyl ester carboxylesterase</fullName>
    </submittedName>
</protein>
<dbReference type="Pfam" id="PF08386">
    <property type="entry name" value="Abhydrolase_4"/>
    <property type="match status" value="1"/>
</dbReference>
<evidence type="ECO:0000259" key="3">
    <source>
        <dbReference type="Pfam" id="PF08386"/>
    </source>
</evidence>
<keyword evidence="5" id="KW-1185">Reference proteome</keyword>
<evidence type="ECO:0000313" key="4">
    <source>
        <dbReference type="EMBL" id="MBB3167670.1"/>
    </source>
</evidence>
<keyword evidence="2" id="KW-0732">Signal</keyword>
<dbReference type="AlphaFoldDB" id="A0A839UM86"/>
<comment type="caution">
    <text evidence="4">The sequence shown here is derived from an EMBL/GenBank/DDBJ whole genome shotgun (WGS) entry which is preliminary data.</text>
</comment>
<gene>
    <name evidence="4" type="ORF">FHS30_000846</name>
</gene>
<dbReference type="InterPro" id="IPR050266">
    <property type="entry name" value="AB_hydrolase_sf"/>
</dbReference>
<dbReference type="PANTHER" id="PTHR43798:SF27">
    <property type="entry name" value="HYDROLASE ALPHA_BETA HYDROLASE FOLD FAMILY"/>
    <property type="match status" value="1"/>
</dbReference>
<keyword evidence="1" id="KW-0378">Hydrolase</keyword>
<dbReference type="GO" id="GO:0006508">
    <property type="term" value="P:proteolysis"/>
    <property type="evidence" value="ECO:0007669"/>
    <property type="project" value="InterPro"/>
</dbReference>
<dbReference type="Gene3D" id="3.40.50.1820">
    <property type="entry name" value="alpha/beta hydrolase"/>
    <property type="match status" value="1"/>
</dbReference>
<name>A0A839UM86_9GAMM</name>